<keyword evidence="8" id="KW-1185">Reference proteome</keyword>
<feature type="chain" id="PRO_5023100244" description="Cytochrome c domain-containing protein" evidence="5">
    <location>
        <begin position="26"/>
        <end position="589"/>
    </location>
</feature>
<feature type="domain" description="Cytochrome c" evidence="6">
    <location>
        <begin position="298"/>
        <end position="434"/>
    </location>
</feature>
<keyword evidence="5" id="KW-0732">Signal</keyword>
<dbReference type="InterPro" id="IPR009056">
    <property type="entry name" value="Cyt_c-like_dom"/>
</dbReference>
<dbReference type="SUPFAM" id="SSF46626">
    <property type="entry name" value="Cytochrome c"/>
    <property type="match status" value="1"/>
</dbReference>
<dbReference type="GO" id="GO:0009055">
    <property type="term" value="F:electron transfer activity"/>
    <property type="evidence" value="ECO:0007669"/>
    <property type="project" value="InterPro"/>
</dbReference>
<protein>
    <recommendedName>
        <fullName evidence="6">Cytochrome c domain-containing protein</fullName>
    </recommendedName>
</protein>
<evidence type="ECO:0000256" key="2">
    <source>
        <dbReference type="ARBA" id="ARBA00022723"/>
    </source>
</evidence>
<dbReference type="EMBL" id="SIHI01000001">
    <property type="protein sequence ID" value="TWT57460.1"/>
    <property type="molecule type" value="Genomic_DNA"/>
</dbReference>
<keyword evidence="3 4" id="KW-0408">Iron</keyword>
<name>A0A5C5X3M0_9PLAN</name>
<feature type="signal peptide" evidence="5">
    <location>
        <begin position="1"/>
        <end position="25"/>
    </location>
</feature>
<dbReference type="PROSITE" id="PS51007">
    <property type="entry name" value="CYTC"/>
    <property type="match status" value="1"/>
</dbReference>
<keyword evidence="2 4" id="KW-0479">Metal-binding</keyword>
<evidence type="ECO:0000256" key="3">
    <source>
        <dbReference type="ARBA" id="ARBA00023004"/>
    </source>
</evidence>
<evidence type="ECO:0000313" key="7">
    <source>
        <dbReference type="EMBL" id="TWT57460.1"/>
    </source>
</evidence>
<dbReference type="PANTHER" id="PTHR33546">
    <property type="entry name" value="LARGE, MULTIFUNCTIONAL SECRETED PROTEIN-RELATED"/>
    <property type="match status" value="1"/>
</dbReference>
<dbReference type="GO" id="GO:0046872">
    <property type="term" value="F:metal ion binding"/>
    <property type="evidence" value="ECO:0007669"/>
    <property type="project" value="UniProtKB-KW"/>
</dbReference>
<accession>A0A5C5X3M0</accession>
<keyword evidence="1 4" id="KW-0349">Heme</keyword>
<sequence length="589" mass="64088" precursor="true">MILRICPRVLLVAVGMILCSSTGIAADPPSAAGSLITLLKSGRVPEARQSTLIKLICERGNEHDLRFIFDSVMKEDGWPLELRQQALSGLLEAATTRDVRPDGDLSEVIALISSDDLTIARLGVELCGQWKVDAAFPVFAKQIQSEELSIEQKRLRIEALARISPQESIALLADLASEEHSFEIRSMAIRALAGISLPEAGRLAGQTLLDADGSCDLGEILDGFLERDGGAEVLASVIQESPPSEDVAKLALRHLYSVGRTDRQLNDVLSEISGISEEPALPTPEELAELVRVVEQTGDPYRGEAVFRRDDLSCMKCHAVNQAGGQIGPDLSAVGSSSPIEYLLMSVLDPDQSIKEAYTTKVVVTKSGKIHQGLVDNRNSTTLFLKQATGQIDAIPVDDIDEEVEGKSLMPKGLVKFMTHSELIDLVKFLSELGKPGDFAVRSSPRIQRWKLLKDPPEQLINEIPSLSAFEDLVLNSDSWTSVYSRVNGDLPIDELTRLTGEKVIYPQGEIVVSKGGLLTGELNSSDGVSVWVGTQLMKDGTEFSWEAEEGKTPITLRIDSSATTSEVIRLELRRPDRSAVEFNVVDGQ</sequence>
<dbReference type="PANTHER" id="PTHR33546:SF1">
    <property type="entry name" value="LARGE, MULTIFUNCTIONAL SECRETED PROTEIN"/>
    <property type="match status" value="1"/>
</dbReference>
<gene>
    <name evidence="7" type="ORF">KOR42_08210</name>
</gene>
<dbReference type="Proteomes" id="UP000317243">
    <property type="component" value="Unassembled WGS sequence"/>
</dbReference>
<evidence type="ECO:0000256" key="5">
    <source>
        <dbReference type="SAM" id="SignalP"/>
    </source>
</evidence>
<dbReference type="OrthoDB" id="228131at2"/>
<proteinExistence type="predicted"/>
<dbReference type="Gene3D" id="1.10.760.10">
    <property type="entry name" value="Cytochrome c-like domain"/>
    <property type="match status" value="1"/>
</dbReference>
<reference evidence="7 8" key="1">
    <citation type="submission" date="2019-02" db="EMBL/GenBank/DDBJ databases">
        <title>Deep-cultivation of Planctomycetes and their phenomic and genomic characterization uncovers novel biology.</title>
        <authorList>
            <person name="Wiegand S."/>
            <person name="Jogler M."/>
            <person name="Boedeker C."/>
            <person name="Pinto D."/>
            <person name="Vollmers J."/>
            <person name="Rivas-Marin E."/>
            <person name="Kohn T."/>
            <person name="Peeters S.H."/>
            <person name="Heuer A."/>
            <person name="Rast P."/>
            <person name="Oberbeckmann S."/>
            <person name="Bunk B."/>
            <person name="Jeske O."/>
            <person name="Meyerdierks A."/>
            <person name="Storesund J.E."/>
            <person name="Kallscheuer N."/>
            <person name="Luecker S."/>
            <person name="Lage O.M."/>
            <person name="Pohl T."/>
            <person name="Merkel B.J."/>
            <person name="Hornburger P."/>
            <person name="Mueller R.-W."/>
            <person name="Bruemmer F."/>
            <person name="Labrenz M."/>
            <person name="Spormann A.M."/>
            <person name="Op Den Camp H."/>
            <person name="Overmann J."/>
            <person name="Amann R."/>
            <person name="Jetten M.S.M."/>
            <person name="Mascher T."/>
            <person name="Medema M.H."/>
            <person name="Devos D.P."/>
            <person name="Kaster A.-K."/>
            <person name="Ovreas L."/>
            <person name="Rohde M."/>
            <person name="Galperin M.Y."/>
            <person name="Jogler C."/>
        </authorList>
    </citation>
    <scope>NUCLEOTIDE SEQUENCE [LARGE SCALE GENOMIC DNA]</scope>
    <source>
        <strain evidence="7 8">KOR42</strain>
    </source>
</reference>
<evidence type="ECO:0000313" key="8">
    <source>
        <dbReference type="Proteomes" id="UP000317243"/>
    </source>
</evidence>
<dbReference type="InterPro" id="IPR013427">
    <property type="entry name" value="Haem-bd_dom_put"/>
</dbReference>
<dbReference type="InterPro" id="IPR036909">
    <property type="entry name" value="Cyt_c-like_dom_sf"/>
</dbReference>
<evidence type="ECO:0000256" key="4">
    <source>
        <dbReference type="PROSITE-ProRule" id="PRU00433"/>
    </source>
</evidence>
<dbReference type="InterPro" id="IPR016024">
    <property type="entry name" value="ARM-type_fold"/>
</dbReference>
<dbReference type="RefSeq" id="WP_146507292.1">
    <property type="nucleotide sequence ID" value="NZ_SIHI01000001.1"/>
</dbReference>
<organism evidence="7 8">
    <name type="scientific">Thalassoglobus neptunius</name>
    <dbReference type="NCBI Taxonomy" id="1938619"/>
    <lineage>
        <taxon>Bacteria</taxon>
        <taxon>Pseudomonadati</taxon>
        <taxon>Planctomycetota</taxon>
        <taxon>Planctomycetia</taxon>
        <taxon>Planctomycetales</taxon>
        <taxon>Planctomycetaceae</taxon>
        <taxon>Thalassoglobus</taxon>
    </lineage>
</organism>
<dbReference type="NCBIfam" id="TIGR02603">
    <property type="entry name" value="CxxCH_TIGR02603"/>
    <property type="match status" value="1"/>
</dbReference>
<evidence type="ECO:0000256" key="1">
    <source>
        <dbReference type="ARBA" id="ARBA00022617"/>
    </source>
</evidence>
<dbReference type="AlphaFoldDB" id="A0A5C5X3M0"/>
<dbReference type="GO" id="GO:0020037">
    <property type="term" value="F:heme binding"/>
    <property type="evidence" value="ECO:0007669"/>
    <property type="project" value="InterPro"/>
</dbReference>
<comment type="caution">
    <text evidence="7">The sequence shown here is derived from an EMBL/GenBank/DDBJ whole genome shotgun (WGS) entry which is preliminary data.</text>
</comment>
<dbReference type="SUPFAM" id="SSF48371">
    <property type="entry name" value="ARM repeat"/>
    <property type="match status" value="1"/>
</dbReference>
<evidence type="ECO:0000259" key="6">
    <source>
        <dbReference type="PROSITE" id="PS51007"/>
    </source>
</evidence>